<keyword evidence="6" id="KW-1133">Transmembrane helix</keyword>
<keyword evidence="3" id="KW-0808">Transferase</keyword>
<name>K0SN08_THAOC</name>
<dbReference type="GO" id="GO:0003841">
    <property type="term" value="F:1-acylglycerol-3-phosphate O-acyltransferase activity"/>
    <property type="evidence" value="ECO:0007669"/>
    <property type="project" value="TreeGrafter"/>
</dbReference>
<feature type="transmembrane region" description="Helical" evidence="6">
    <location>
        <begin position="382"/>
        <end position="400"/>
    </location>
</feature>
<reference evidence="8 9" key="1">
    <citation type="journal article" date="2012" name="Genome Biol.">
        <title>Genome and low-iron response of an oceanic diatom adapted to chronic iron limitation.</title>
        <authorList>
            <person name="Lommer M."/>
            <person name="Specht M."/>
            <person name="Roy A.S."/>
            <person name="Kraemer L."/>
            <person name="Andreson R."/>
            <person name="Gutowska M.A."/>
            <person name="Wolf J."/>
            <person name="Bergner S.V."/>
            <person name="Schilhabel M.B."/>
            <person name="Klostermeier U.C."/>
            <person name="Beiko R.G."/>
            <person name="Rosenstiel P."/>
            <person name="Hippler M."/>
            <person name="Laroche J."/>
        </authorList>
    </citation>
    <scope>NUCLEOTIDE SEQUENCE [LARGE SCALE GENOMIC DNA]</scope>
    <source>
        <strain evidence="8 9">CCMP1005</strain>
    </source>
</reference>
<feature type="non-terminal residue" evidence="8">
    <location>
        <position position="1"/>
    </location>
</feature>
<dbReference type="PANTHER" id="PTHR10434">
    <property type="entry name" value="1-ACYL-SN-GLYCEROL-3-PHOSPHATE ACYLTRANSFERASE"/>
    <property type="match status" value="1"/>
</dbReference>
<dbReference type="CDD" id="cd07989">
    <property type="entry name" value="LPLAT_AGPAT-like"/>
    <property type="match status" value="1"/>
</dbReference>
<evidence type="ECO:0000256" key="1">
    <source>
        <dbReference type="ARBA" id="ARBA00005189"/>
    </source>
</evidence>
<organism evidence="8 9">
    <name type="scientific">Thalassiosira oceanica</name>
    <name type="common">Marine diatom</name>
    <dbReference type="NCBI Taxonomy" id="159749"/>
    <lineage>
        <taxon>Eukaryota</taxon>
        <taxon>Sar</taxon>
        <taxon>Stramenopiles</taxon>
        <taxon>Ochrophyta</taxon>
        <taxon>Bacillariophyta</taxon>
        <taxon>Coscinodiscophyceae</taxon>
        <taxon>Thalassiosirophycidae</taxon>
        <taxon>Thalassiosirales</taxon>
        <taxon>Thalassiosiraceae</taxon>
        <taxon>Thalassiosira</taxon>
    </lineage>
</organism>
<evidence type="ECO:0000256" key="3">
    <source>
        <dbReference type="ARBA" id="ARBA00022679"/>
    </source>
</evidence>
<evidence type="ECO:0000313" key="9">
    <source>
        <dbReference type="Proteomes" id="UP000266841"/>
    </source>
</evidence>
<dbReference type="AlphaFoldDB" id="K0SN08"/>
<keyword evidence="6" id="KW-0472">Membrane</keyword>
<dbReference type="Pfam" id="PF01553">
    <property type="entry name" value="Acyltransferase"/>
    <property type="match status" value="1"/>
</dbReference>
<dbReference type="PANTHER" id="PTHR10434:SF64">
    <property type="entry name" value="1-ACYL-SN-GLYCEROL-3-PHOSPHATE ACYLTRANSFERASE-RELATED"/>
    <property type="match status" value="1"/>
</dbReference>
<proteinExistence type="predicted"/>
<gene>
    <name evidence="8" type="ORF">THAOC_12329</name>
</gene>
<evidence type="ECO:0000256" key="2">
    <source>
        <dbReference type="ARBA" id="ARBA00022516"/>
    </source>
</evidence>
<keyword evidence="9" id="KW-1185">Reference proteome</keyword>
<feature type="domain" description="Phospholipid/glycerol acyltransferase" evidence="7">
    <location>
        <begin position="122"/>
        <end position="236"/>
    </location>
</feature>
<dbReference type="SMART" id="SM00563">
    <property type="entry name" value="PlsC"/>
    <property type="match status" value="1"/>
</dbReference>
<dbReference type="InterPro" id="IPR002123">
    <property type="entry name" value="Plipid/glycerol_acylTrfase"/>
</dbReference>
<dbReference type="Proteomes" id="UP000266841">
    <property type="component" value="Unassembled WGS sequence"/>
</dbReference>
<evidence type="ECO:0000313" key="8">
    <source>
        <dbReference type="EMBL" id="EJK66720.1"/>
    </source>
</evidence>
<evidence type="ECO:0000256" key="4">
    <source>
        <dbReference type="ARBA" id="ARBA00023098"/>
    </source>
</evidence>
<dbReference type="EMBL" id="AGNL01014423">
    <property type="protein sequence ID" value="EJK66720.1"/>
    <property type="molecule type" value="Genomic_DNA"/>
</dbReference>
<dbReference type="SUPFAM" id="SSF69593">
    <property type="entry name" value="Glycerol-3-phosphate (1)-acyltransferase"/>
    <property type="match status" value="1"/>
</dbReference>
<dbReference type="GO" id="GO:0006654">
    <property type="term" value="P:phosphatidic acid biosynthetic process"/>
    <property type="evidence" value="ECO:0007669"/>
    <property type="project" value="TreeGrafter"/>
</dbReference>
<comment type="caution">
    <text evidence="8">The sequence shown here is derived from an EMBL/GenBank/DDBJ whole genome shotgun (WGS) entry which is preliminary data.</text>
</comment>
<keyword evidence="6" id="KW-0812">Transmembrane</keyword>
<keyword evidence="4" id="KW-0443">Lipid metabolism</keyword>
<sequence length="430" mass="46579">ARAPPTRPSTHVLELDQLKPYLSFRKNGKLKVLNGTGLRHLGVILLTMPLWVLAMEVVHWLGDALEDFDGDRSAFDYTGKLWCRSYLMLTNCYPEIAGDVSRLRSGRARTGSAAAEGDEKAVMFVANHSSFLDIAVLCCVLDPVFKFIAKDSLEKFPGVGRQLVGGEHVLLNRSNKRSQLKSFKQAISYLKSGIPVMAFPEGARSPDGRLMDFKGGSFSMAMKANVDIVPISIANTHAVMPGIGFLPVQEGKDKLRVFVHDAISVEGKDEVQIAREVREAVTCNDSVGKCPLLARTLGEPHEAAIVTLAQPGRARVAVRDAVTPALRPVLPRAPRGRLLARPGDRRGALPFDGVDDAVPGTRGTDVPLALAELALGTGRDRVAGYLLLLLLAAAVLCPWLRRGVLVGYVKVTVPKRRAADDSMSKISPKI</sequence>
<keyword evidence="2" id="KW-0444">Lipid biosynthesis</keyword>
<protein>
    <recommendedName>
        <fullName evidence="7">Phospholipid/glycerol acyltransferase domain-containing protein</fullName>
    </recommendedName>
</protein>
<evidence type="ECO:0000256" key="5">
    <source>
        <dbReference type="ARBA" id="ARBA00023315"/>
    </source>
</evidence>
<evidence type="ECO:0000256" key="6">
    <source>
        <dbReference type="SAM" id="Phobius"/>
    </source>
</evidence>
<keyword evidence="5" id="KW-0012">Acyltransferase</keyword>
<dbReference type="OrthoDB" id="417078at2759"/>
<accession>K0SN08</accession>
<evidence type="ECO:0000259" key="7">
    <source>
        <dbReference type="SMART" id="SM00563"/>
    </source>
</evidence>
<comment type="pathway">
    <text evidence="1">Lipid metabolism.</text>
</comment>
<dbReference type="eggNOG" id="KOG2848">
    <property type="taxonomic scope" value="Eukaryota"/>
</dbReference>